<comment type="caution">
    <text evidence="12">The sequence shown here is derived from an EMBL/GenBank/DDBJ whole genome shotgun (WGS) entry which is preliminary data.</text>
</comment>
<dbReference type="GO" id="GO:0006298">
    <property type="term" value="P:mismatch repair"/>
    <property type="evidence" value="ECO:0007669"/>
    <property type="project" value="TreeGrafter"/>
</dbReference>
<evidence type="ECO:0000256" key="1">
    <source>
        <dbReference type="ARBA" id="ARBA00000077"/>
    </source>
</evidence>
<dbReference type="Pfam" id="PF01351">
    <property type="entry name" value="RNase_HII"/>
    <property type="match status" value="1"/>
</dbReference>
<dbReference type="InterPro" id="IPR024567">
    <property type="entry name" value="RNase_HII/HIII_dom"/>
</dbReference>
<dbReference type="InterPro" id="IPR023160">
    <property type="entry name" value="RNase_HII_hlx-loop-hlx_cap_dom"/>
</dbReference>
<dbReference type="FunCoup" id="A0A2J7PCQ3">
    <property type="interactions" value="496"/>
</dbReference>
<dbReference type="InterPro" id="IPR036397">
    <property type="entry name" value="RNaseH_sf"/>
</dbReference>
<dbReference type="InterPro" id="IPR004649">
    <property type="entry name" value="RNase_H2_suA"/>
</dbReference>
<dbReference type="PANTHER" id="PTHR10954">
    <property type="entry name" value="RIBONUCLEASE H2 SUBUNIT A"/>
    <property type="match status" value="1"/>
</dbReference>
<keyword evidence="13" id="KW-1185">Reference proteome</keyword>
<dbReference type="GO" id="GO:0032299">
    <property type="term" value="C:ribonuclease H2 complex"/>
    <property type="evidence" value="ECO:0007669"/>
    <property type="project" value="UniProtKB-ARBA"/>
</dbReference>
<comment type="function">
    <text evidence="10">Endonuclease that specifically degrades the RNA of RNA-DNA hybrids.</text>
</comment>
<dbReference type="OrthoDB" id="7462577at2759"/>
<evidence type="ECO:0000256" key="2">
    <source>
        <dbReference type="ARBA" id="ARBA00001946"/>
    </source>
</evidence>
<accession>A0A2J7PCQ3</accession>
<keyword evidence="6 9" id="KW-0255">Endonuclease</keyword>
<comment type="function">
    <text evidence="8">Catalytic subunit of RNase HII, an endonuclease that specifically degrades the RNA of RNA:DNA hybrids. Participates in DNA replication, possibly by mediating the removal of lagging-strand Okazaki fragment RNA primers during DNA replication. Mediates the excision of single ribonucleotides from DNA:RNA duplexes.</text>
</comment>
<dbReference type="AlphaFoldDB" id="A0A2J7PCQ3"/>
<dbReference type="FunFam" id="1.10.10.460:FF:000001">
    <property type="entry name" value="Ribonuclease"/>
    <property type="match status" value="1"/>
</dbReference>
<name>A0A2J7PCQ3_9NEOP</name>
<sequence length="317" mass="35033">MQDTNMSGNKLSTESLGSYFLKHDNSRNIVLFSDLPKLCLDEPCVLGVDEAGRGPVLGPMVYGICYCPLSKAENLKALGCADSKILTEEKRELIFEKLCKETEYIGWAIEAISPNIICNSMFRRQKHSLNQVAQDSTVGLLTKAKSSGINISEVYVDTVGIPEKYQAKLSEIFPEFKITVAKKADAIYPIVSAASICAKVSRDTALKGWIFQEGLEATSDDFGSGYPNDPVTKAFLIKNIDPVFGYPQLVRFSWSTAGKILQEHSALVEWEDEEEEESGASKNTTITSFFNKVGSNKRQKTKHAFFTARNLAVSDLL</sequence>
<dbReference type="InParanoid" id="A0A2J7PCQ3"/>
<organism evidence="12 13">
    <name type="scientific">Cryptotermes secundus</name>
    <dbReference type="NCBI Taxonomy" id="105785"/>
    <lineage>
        <taxon>Eukaryota</taxon>
        <taxon>Metazoa</taxon>
        <taxon>Ecdysozoa</taxon>
        <taxon>Arthropoda</taxon>
        <taxon>Hexapoda</taxon>
        <taxon>Insecta</taxon>
        <taxon>Pterygota</taxon>
        <taxon>Neoptera</taxon>
        <taxon>Polyneoptera</taxon>
        <taxon>Dictyoptera</taxon>
        <taxon>Blattodea</taxon>
        <taxon>Blattoidea</taxon>
        <taxon>Termitoidae</taxon>
        <taxon>Kalotermitidae</taxon>
        <taxon>Cryptotermitinae</taxon>
        <taxon>Cryptotermes</taxon>
    </lineage>
</organism>
<dbReference type="PANTHER" id="PTHR10954:SF7">
    <property type="entry name" value="RIBONUCLEASE H2 SUBUNIT A"/>
    <property type="match status" value="1"/>
</dbReference>
<evidence type="ECO:0000256" key="6">
    <source>
        <dbReference type="ARBA" id="ARBA00022759"/>
    </source>
</evidence>
<evidence type="ECO:0000256" key="5">
    <source>
        <dbReference type="ARBA" id="ARBA00022723"/>
    </source>
</evidence>
<evidence type="ECO:0000256" key="3">
    <source>
        <dbReference type="ARBA" id="ARBA00007058"/>
    </source>
</evidence>
<dbReference type="CDD" id="cd07181">
    <property type="entry name" value="RNase_HII_eukaryota_like"/>
    <property type="match status" value="1"/>
</dbReference>
<dbReference type="FunFam" id="3.30.420.10:FF:000016">
    <property type="entry name" value="Ribonuclease"/>
    <property type="match status" value="1"/>
</dbReference>
<dbReference type="GO" id="GO:0004523">
    <property type="term" value="F:RNA-DNA hybrid ribonuclease activity"/>
    <property type="evidence" value="ECO:0007669"/>
    <property type="project" value="UniProtKB-UniRule"/>
</dbReference>
<proteinExistence type="inferred from homology"/>
<evidence type="ECO:0000313" key="12">
    <source>
        <dbReference type="EMBL" id="PNF14116.1"/>
    </source>
</evidence>
<gene>
    <name evidence="12" type="ORF">B7P43_G01050</name>
</gene>
<comment type="similarity">
    <text evidence="3">Belongs to the RNase HII family. Eukaryotic subfamily.</text>
</comment>
<comment type="cofactor">
    <cofactor evidence="2">
        <name>Mg(2+)</name>
        <dbReference type="ChEBI" id="CHEBI:18420"/>
    </cofactor>
</comment>
<dbReference type="EMBL" id="NEVH01027057">
    <property type="protein sequence ID" value="PNF14116.1"/>
    <property type="molecule type" value="Genomic_DNA"/>
</dbReference>
<dbReference type="NCBIfam" id="TIGR00729">
    <property type="entry name" value="ribonuclease HII"/>
    <property type="match status" value="1"/>
</dbReference>
<evidence type="ECO:0000256" key="8">
    <source>
        <dbReference type="ARBA" id="ARBA00024981"/>
    </source>
</evidence>
<dbReference type="STRING" id="105785.A0A2J7PCQ3"/>
<comment type="catalytic activity">
    <reaction evidence="1 9 10">
        <text>Endonucleolytic cleavage to 5'-phosphomonoester.</text>
        <dbReference type="EC" id="3.1.26.4"/>
    </reaction>
</comment>
<keyword evidence="5 9" id="KW-0479">Metal-binding</keyword>
<dbReference type="GO" id="GO:0046872">
    <property type="term" value="F:metal ion binding"/>
    <property type="evidence" value="ECO:0007669"/>
    <property type="project" value="UniProtKB-KW"/>
</dbReference>
<evidence type="ECO:0000256" key="7">
    <source>
        <dbReference type="ARBA" id="ARBA00022801"/>
    </source>
</evidence>
<keyword evidence="4 9" id="KW-0540">Nuclease</keyword>
<dbReference type="EC" id="3.1.26.4" evidence="10"/>
<feature type="domain" description="RNase H type-2" evidence="11">
    <location>
        <begin position="43"/>
        <end position="266"/>
    </location>
</feature>
<dbReference type="SUPFAM" id="SSF53098">
    <property type="entry name" value="Ribonuclease H-like"/>
    <property type="match status" value="1"/>
</dbReference>
<evidence type="ECO:0000259" key="11">
    <source>
        <dbReference type="PROSITE" id="PS51975"/>
    </source>
</evidence>
<evidence type="ECO:0000256" key="10">
    <source>
        <dbReference type="RuleBase" id="RU003515"/>
    </source>
</evidence>
<dbReference type="InterPro" id="IPR001352">
    <property type="entry name" value="RNase_HII/HIII"/>
</dbReference>
<reference evidence="12 13" key="1">
    <citation type="submission" date="2017-12" db="EMBL/GenBank/DDBJ databases">
        <title>Hemimetabolous genomes reveal molecular basis of termite eusociality.</title>
        <authorList>
            <person name="Harrison M.C."/>
            <person name="Jongepier E."/>
            <person name="Robertson H.M."/>
            <person name="Arning N."/>
            <person name="Bitard-Feildel T."/>
            <person name="Chao H."/>
            <person name="Childers C.P."/>
            <person name="Dinh H."/>
            <person name="Doddapaneni H."/>
            <person name="Dugan S."/>
            <person name="Gowin J."/>
            <person name="Greiner C."/>
            <person name="Han Y."/>
            <person name="Hu H."/>
            <person name="Hughes D.S.T."/>
            <person name="Huylmans A.-K."/>
            <person name="Kemena C."/>
            <person name="Kremer L.P.M."/>
            <person name="Lee S.L."/>
            <person name="Lopez-Ezquerra A."/>
            <person name="Mallet L."/>
            <person name="Monroy-Kuhn J.M."/>
            <person name="Moser A."/>
            <person name="Murali S.C."/>
            <person name="Muzny D.M."/>
            <person name="Otani S."/>
            <person name="Piulachs M.-D."/>
            <person name="Poelchau M."/>
            <person name="Qu J."/>
            <person name="Schaub F."/>
            <person name="Wada-Katsumata A."/>
            <person name="Worley K.C."/>
            <person name="Xie Q."/>
            <person name="Ylla G."/>
            <person name="Poulsen M."/>
            <person name="Gibbs R.A."/>
            <person name="Schal C."/>
            <person name="Richards S."/>
            <person name="Belles X."/>
            <person name="Korb J."/>
            <person name="Bornberg-Bauer E."/>
        </authorList>
    </citation>
    <scope>NUCLEOTIDE SEQUENCE [LARGE SCALE GENOMIC DNA]</scope>
    <source>
        <tissue evidence="12">Whole body</tissue>
    </source>
</reference>
<dbReference type="GO" id="GO:0043137">
    <property type="term" value="P:DNA replication, removal of RNA primer"/>
    <property type="evidence" value="ECO:0007669"/>
    <property type="project" value="TreeGrafter"/>
</dbReference>
<comment type="cofactor">
    <cofactor evidence="9">
        <name>Mn(2+)</name>
        <dbReference type="ChEBI" id="CHEBI:29035"/>
    </cofactor>
    <cofactor evidence="9">
        <name>Mg(2+)</name>
        <dbReference type="ChEBI" id="CHEBI:18420"/>
    </cofactor>
    <text evidence="9">Manganese or magnesium. Binds 1 divalent metal ion per monomer in the absence of substrate. May bind a second metal ion after substrate binding.</text>
</comment>
<feature type="binding site" evidence="9">
    <location>
        <position position="49"/>
    </location>
    <ligand>
        <name>a divalent metal cation</name>
        <dbReference type="ChEBI" id="CHEBI:60240"/>
    </ligand>
</feature>
<feature type="binding site" evidence="9">
    <location>
        <position position="157"/>
    </location>
    <ligand>
        <name>a divalent metal cation</name>
        <dbReference type="ChEBI" id="CHEBI:60240"/>
    </ligand>
</feature>
<feature type="binding site" evidence="9">
    <location>
        <position position="50"/>
    </location>
    <ligand>
        <name>a divalent metal cation</name>
        <dbReference type="ChEBI" id="CHEBI:60240"/>
    </ligand>
</feature>
<protein>
    <recommendedName>
        <fullName evidence="10">Ribonuclease</fullName>
        <ecNumber evidence="10">3.1.26.4</ecNumber>
    </recommendedName>
</protein>
<evidence type="ECO:0000256" key="4">
    <source>
        <dbReference type="ARBA" id="ARBA00022722"/>
    </source>
</evidence>
<dbReference type="Proteomes" id="UP000235965">
    <property type="component" value="Unassembled WGS sequence"/>
</dbReference>
<keyword evidence="7 9" id="KW-0378">Hydrolase</keyword>
<dbReference type="InterPro" id="IPR012337">
    <property type="entry name" value="RNaseH-like_sf"/>
</dbReference>
<evidence type="ECO:0000313" key="13">
    <source>
        <dbReference type="Proteomes" id="UP000235965"/>
    </source>
</evidence>
<evidence type="ECO:0000256" key="9">
    <source>
        <dbReference type="PROSITE-ProRule" id="PRU01319"/>
    </source>
</evidence>
<dbReference type="PROSITE" id="PS51975">
    <property type="entry name" value="RNASE_H_2"/>
    <property type="match status" value="1"/>
</dbReference>
<dbReference type="Gene3D" id="3.30.420.10">
    <property type="entry name" value="Ribonuclease H-like superfamily/Ribonuclease H"/>
    <property type="match status" value="1"/>
</dbReference>
<dbReference type="Gene3D" id="1.10.10.460">
    <property type="entry name" value="Ribonuclease hii. Domain 2"/>
    <property type="match status" value="1"/>
</dbReference>
<dbReference type="GO" id="GO:0003723">
    <property type="term" value="F:RNA binding"/>
    <property type="evidence" value="ECO:0007669"/>
    <property type="project" value="UniProtKB-UniRule"/>
</dbReference>